<dbReference type="Pfam" id="PF05934">
    <property type="entry name" value="MCLC"/>
    <property type="match status" value="1"/>
</dbReference>
<dbReference type="InterPro" id="IPR009231">
    <property type="entry name" value="Chloride_chnl_CLIC-like"/>
</dbReference>
<comment type="caution">
    <text evidence="9">The sequence shown here is derived from an EMBL/GenBank/DDBJ whole genome shotgun (WGS) entry which is preliminary data.</text>
</comment>
<keyword evidence="4 8" id="KW-0812">Transmembrane</keyword>
<evidence type="ECO:0000256" key="8">
    <source>
        <dbReference type="SAM" id="Phobius"/>
    </source>
</evidence>
<evidence type="ECO:0000313" key="9">
    <source>
        <dbReference type="EMBL" id="OWF38492.1"/>
    </source>
</evidence>
<dbReference type="GO" id="GO:0005254">
    <property type="term" value="F:chloride channel activity"/>
    <property type="evidence" value="ECO:0007669"/>
    <property type="project" value="TreeGrafter"/>
</dbReference>
<comment type="similarity">
    <text evidence="2">Belongs to the chloride channel MCLC family.</text>
</comment>
<comment type="subcellular location">
    <subcellularLocation>
        <location evidence="1">Membrane</location>
        <topology evidence="1">Multi-pass membrane protein</topology>
    </subcellularLocation>
</comment>
<feature type="transmembrane region" description="Helical" evidence="8">
    <location>
        <begin position="112"/>
        <end position="130"/>
    </location>
</feature>
<evidence type="ECO:0000256" key="1">
    <source>
        <dbReference type="ARBA" id="ARBA00004141"/>
    </source>
</evidence>
<name>A0A210PPU4_MIZYE</name>
<keyword evidence="6 8" id="KW-0472">Membrane</keyword>
<keyword evidence="5 8" id="KW-1133">Transmembrane helix</keyword>
<feature type="transmembrane region" description="Helical" evidence="8">
    <location>
        <begin position="187"/>
        <end position="206"/>
    </location>
</feature>
<dbReference type="PANTHER" id="PTHR34093">
    <property type="entry name" value="CHLORIDE CHANNEL CLIC-LIKE PROTEIN 1"/>
    <property type="match status" value="1"/>
</dbReference>
<accession>A0A210PPU4</accession>
<sequence>MAAIRNMTETRKRCNWNTCACLSITLVVAIIYGLIRSVTAWERSSTRREQHSLTFLSEVTNTIGWLLLGQSEDPTQISQSFSSHLLEVVKEDLQGTYILLVTWLCPLVPREITSAVAGIILLVFLLFTCIMSRKRSKRDSADSETTSENKLQGKMMLQRGSIRSGHRRNSEADHQGLGMYDQLCRLTYGKIVWILVILAFLGSLPWEFVRLYQIEIAKKMANLQIGVPKECVPDQMSFLQSFRNWLFSMLSWQPNPCEKYYKMLMVDPLWEVSPIMVISSTITRCIIYPMELFFEGVGRSLRLFFTEIPLHWQPLMFIAMVIILLITILVLGGYRLHVPFLFKMEPKTPVIVNKNVVVYNPSPNENSSATPKIKRGRGGGRAKVLLKNLQEQDSTYGRKIQVDDDASNRPTNKTTKKSGQGK</sequence>
<evidence type="ECO:0000256" key="7">
    <source>
        <dbReference type="SAM" id="MobiDB-lite"/>
    </source>
</evidence>
<proteinExistence type="inferred from homology"/>
<dbReference type="GO" id="GO:0016020">
    <property type="term" value="C:membrane"/>
    <property type="evidence" value="ECO:0007669"/>
    <property type="project" value="UniProtKB-SubCell"/>
</dbReference>
<dbReference type="AlphaFoldDB" id="A0A210PPU4"/>
<dbReference type="STRING" id="6573.A0A210PPU4"/>
<evidence type="ECO:0000256" key="4">
    <source>
        <dbReference type="ARBA" id="ARBA00022692"/>
    </source>
</evidence>
<feature type="transmembrane region" description="Helical" evidence="8">
    <location>
        <begin position="315"/>
        <end position="334"/>
    </location>
</feature>
<organism evidence="9 10">
    <name type="scientific">Mizuhopecten yessoensis</name>
    <name type="common">Japanese scallop</name>
    <name type="synonym">Patinopecten yessoensis</name>
    <dbReference type="NCBI Taxonomy" id="6573"/>
    <lineage>
        <taxon>Eukaryota</taxon>
        <taxon>Metazoa</taxon>
        <taxon>Spiralia</taxon>
        <taxon>Lophotrochozoa</taxon>
        <taxon>Mollusca</taxon>
        <taxon>Bivalvia</taxon>
        <taxon>Autobranchia</taxon>
        <taxon>Pteriomorphia</taxon>
        <taxon>Pectinida</taxon>
        <taxon>Pectinoidea</taxon>
        <taxon>Pectinidae</taxon>
        <taxon>Mizuhopecten</taxon>
    </lineage>
</organism>
<evidence type="ECO:0000313" key="10">
    <source>
        <dbReference type="Proteomes" id="UP000242188"/>
    </source>
</evidence>
<dbReference type="PANTHER" id="PTHR34093:SF1">
    <property type="entry name" value="CHLORIDE CHANNEL CLIC-LIKE PROTEIN 1"/>
    <property type="match status" value="1"/>
</dbReference>
<dbReference type="OrthoDB" id="10037397at2759"/>
<feature type="transmembrane region" description="Helical" evidence="8">
    <location>
        <begin position="14"/>
        <end position="35"/>
    </location>
</feature>
<evidence type="ECO:0000256" key="2">
    <source>
        <dbReference type="ARBA" id="ARBA00005944"/>
    </source>
</evidence>
<protein>
    <recommendedName>
        <fullName evidence="3">Chloride channel CLIC-like protein 1</fullName>
    </recommendedName>
</protein>
<gene>
    <name evidence="9" type="ORF">KP79_PYT12168</name>
</gene>
<evidence type="ECO:0000256" key="6">
    <source>
        <dbReference type="ARBA" id="ARBA00023136"/>
    </source>
</evidence>
<dbReference type="GO" id="GO:0005783">
    <property type="term" value="C:endoplasmic reticulum"/>
    <property type="evidence" value="ECO:0007669"/>
    <property type="project" value="TreeGrafter"/>
</dbReference>
<evidence type="ECO:0000256" key="3">
    <source>
        <dbReference type="ARBA" id="ARBA00015571"/>
    </source>
</evidence>
<evidence type="ECO:0000256" key="5">
    <source>
        <dbReference type="ARBA" id="ARBA00022989"/>
    </source>
</evidence>
<feature type="region of interest" description="Disordered" evidence="7">
    <location>
        <begin position="392"/>
        <end position="422"/>
    </location>
</feature>
<dbReference type="Proteomes" id="UP000242188">
    <property type="component" value="Unassembled WGS sequence"/>
</dbReference>
<dbReference type="EMBL" id="NEDP02005565">
    <property type="protein sequence ID" value="OWF38492.1"/>
    <property type="molecule type" value="Genomic_DNA"/>
</dbReference>
<keyword evidence="10" id="KW-1185">Reference proteome</keyword>
<reference evidence="9 10" key="1">
    <citation type="journal article" date="2017" name="Nat. Ecol. Evol.">
        <title>Scallop genome provides insights into evolution of bilaterian karyotype and development.</title>
        <authorList>
            <person name="Wang S."/>
            <person name="Zhang J."/>
            <person name="Jiao W."/>
            <person name="Li J."/>
            <person name="Xun X."/>
            <person name="Sun Y."/>
            <person name="Guo X."/>
            <person name="Huan P."/>
            <person name="Dong B."/>
            <person name="Zhang L."/>
            <person name="Hu X."/>
            <person name="Sun X."/>
            <person name="Wang J."/>
            <person name="Zhao C."/>
            <person name="Wang Y."/>
            <person name="Wang D."/>
            <person name="Huang X."/>
            <person name="Wang R."/>
            <person name="Lv J."/>
            <person name="Li Y."/>
            <person name="Zhang Z."/>
            <person name="Liu B."/>
            <person name="Lu W."/>
            <person name="Hui Y."/>
            <person name="Liang J."/>
            <person name="Zhou Z."/>
            <person name="Hou R."/>
            <person name="Li X."/>
            <person name="Liu Y."/>
            <person name="Li H."/>
            <person name="Ning X."/>
            <person name="Lin Y."/>
            <person name="Zhao L."/>
            <person name="Xing Q."/>
            <person name="Dou J."/>
            <person name="Li Y."/>
            <person name="Mao J."/>
            <person name="Guo H."/>
            <person name="Dou H."/>
            <person name="Li T."/>
            <person name="Mu C."/>
            <person name="Jiang W."/>
            <person name="Fu Q."/>
            <person name="Fu X."/>
            <person name="Miao Y."/>
            <person name="Liu J."/>
            <person name="Yu Q."/>
            <person name="Li R."/>
            <person name="Liao H."/>
            <person name="Li X."/>
            <person name="Kong Y."/>
            <person name="Jiang Z."/>
            <person name="Chourrout D."/>
            <person name="Li R."/>
            <person name="Bao Z."/>
        </authorList>
    </citation>
    <scope>NUCLEOTIDE SEQUENCE [LARGE SCALE GENOMIC DNA]</scope>
    <source>
        <strain evidence="9 10">PY_sf001</strain>
    </source>
</reference>